<dbReference type="SUPFAM" id="SSF102114">
    <property type="entry name" value="Radical SAM enzymes"/>
    <property type="match status" value="1"/>
</dbReference>
<protein>
    <recommendedName>
        <fullName evidence="1 12">GTP 3',8-cyclase</fullName>
        <ecNumber evidence="1 12">4.1.99.22</ecNumber>
    </recommendedName>
    <alternativeName>
        <fullName evidence="12">Molybdenum cofactor biosynthesis protein A</fullName>
    </alternativeName>
</protein>
<dbReference type="NCBIfam" id="TIGR02666">
    <property type="entry name" value="moaA"/>
    <property type="match status" value="1"/>
</dbReference>
<feature type="binding site" evidence="12">
    <location>
        <position position="20"/>
    </location>
    <ligand>
        <name>GTP</name>
        <dbReference type="ChEBI" id="CHEBI:37565"/>
    </ligand>
</feature>
<dbReference type="InterPro" id="IPR013785">
    <property type="entry name" value="Aldolase_TIM"/>
</dbReference>
<dbReference type="GO" id="GO:0051539">
    <property type="term" value="F:4 iron, 4 sulfur cluster binding"/>
    <property type="evidence" value="ECO:0007669"/>
    <property type="project" value="UniProtKB-UniRule"/>
</dbReference>
<dbReference type="UniPathway" id="UPA00344"/>
<feature type="binding site" evidence="12">
    <location>
        <position position="34"/>
    </location>
    <ligand>
        <name>[4Fe-4S] cluster</name>
        <dbReference type="ChEBI" id="CHEBI:49883"/>
        <label>1</label>
        <note>4Fe-4S-S-AdoMet</note>
    </ligand>
</feature>
<dbReference type="RefSeq" id="WP_092117072.1">
    <property type="nucleotide sequence ID" value="NZ_FNTH01000001.1"/>
</dbReference>
<feature type="binding site" evidence="12">
    <location>
        <position position="33"/>
    </location>
    <ligand>
        <name>S-adenosyl-L-methionine</name>
        <dbReference type="ChEBI" id="CHEBI:59789"/>
    </ligand>
</feature>
<keyword evidence="7 12" id="KW-0411">Iron-sulfur</keyword>
<dbReference type="InterPro" id="IPR050105">
    <property type="entry name" value="MoCo_biosynth_MoaA/MoaC"/>
</dbReference>
<evidence type="ECO:0000256" key="3">
    <source>
        <dbReference type="ARBA" id="ARBA00022691"/>
    </source>
</evidence>
<dbReference type="SFLD" id="SFLDG01386">
    <property type="entry name" value="main_SPASM_domain-containing"/>
    <property type="match status" value="1"/>
</dbReference>
<evidence type="ECO:0000256" key="8">
    <source>
        <dbReference type="ARBA" id="ARBA00023134"/>
    </source>
</evidence>
<evidence type="ECO:0000313" key="14">
    <source>
        <dbReference type="EMBL" id="SED01431.1"/>
    </source>
</evidence>
<keyword evidence="9 12" id="KW-0501">Molybdenum cofactor biosynthesis</keyword>
<feature type="binding site" evidence="12">
    <location>
        <position position="31"/>
    </location>
    <ligand>
        <name>[4Fe-4S] cluster</name>
        <dbReference type="ChEBI" id="CHEBI:49883"/>
        <label>1</label>
        <note>4Fe-4S-S-AdoMet</note>
    </ligand>
</feature>
<feature type="binding site" evidence="12">
    <location>
        <position position="70"/>
    </location>
    <ligand>
        <name>GTP</name>
        <dbReference type="ChEBI" id="CHEBI:37565"/>
    </ligand>
</feature>
<dbReference type="AlphaFoldDB" id="A0A1H4X9D2"/>
<comment type="catalytic activity">
    <reaction evidence="11 12">
        <text>GTP + AH2 + S-adenosyl-L-methionine = (8S)-3',8-cyclo-7,8-dihydroguanosine 5'-triphosphate + 5'-deoxyadenosine + L-methionine + A + H(+)</text>
        <dbReference type="Rhea" id="RHEA:49576"/>
        <dbReference type="ChEBI" id="CHEBI:13193"/>
        <dbReference type="ChEBI" id="CHEBI:15378"/>
        <dbReference type="ChEBI" id="CHEBI:17319"/>
        <dbReference type="ChEBI" id="CHEBI:17499"/>
        <dbReference type="ChEBI" id="CHEBI:37565"/>
        <dbReference type="ChEBI" id="CHEBI:57844"/>
        <dbReference type="ChEBI" id="CHEBI:59789"/>
        <dbReference type="ChEBI" id="CHEBI:131766"/>
        <dbReference type="EC" id="4.1.99.22"/>
    </reaction>
</comment>
<feature type="binding site" evidence="12">
    <location>
        <position position="196"/>
    </location>
    <ligand>
        <name>S-adenosyl-L-methionine</name>
        <dbReference type="ChEBI" id="CHEBI:59789"/>
    </ligand>
</feature>
<dbReference type="InterPro" id="IPR007197">
    <property type="entry name" value="rSAM"/>
</dbReference>
<feature type="binding site" evidence="12">
    <location>
        <position position="274"/>
    </location>
    <ligand>
        <name>[4Fe-4S] cluster</name>
        <dbReference type="ChEBI" id="CHEBI:49883"/>
        <label>2</label>
        <note>4Fe-4S-substrate</note>
    </ligand>
</feature>
<comment type="pathway">
    <text evidence="12">Cofactor biosynthesis; molybdopterin biosynthesis.</text>
</comment>
<dbReference type="Gene3D" id="3.20.20.70">
    <property type="entry name" value="Aldolase class I"/>
    <property type="match status" value="1"/>
</dbReference>
<keyword evidence="10 12" id="KW-0456">Lyase</keyword>
<dbReference type="PANTHER" id="PTHR22960">
    <property type="entry name" value="MOLYBDOPTERIN COFACTOR SYNTHESIS PROTEIN A"/>
    <property type="match status" value="1"/>
</dbReference>
<dbReference type="PROSITE" id="PS51918">
    <property type="entry name" value="RADICAL_SAM"/>
    <property type="match status" value="1"/>
</dbReference>
<keyword evidence="5 12" id="KW-0547">Nucleotide-binding</keyword>
<comment type="subunit">
    <text evidence="12">Monomer and homodimer.</text>
</comment>
<dbReference type="OrthoDB" id="9763993at2"/>
<keyword evidence="6 12" id="KW-0408">Iron</keyword>
<proteinExistence type="inferred from homology"/>
<dbReference type="InterPro" id="IPR000385">
    <property type="entry name" value="MoaA_NifB_PqqE_Fe-S-bd_CS"/>
</dbReference>
<dbReference type="SFLD" id="SFLDS00029">
    <property type="entry name" value="Radical_SAM"/>
    <property type="match status" value="1"/>
</dbReference>
<keyword evidence="4 12" id="KW-0479">Metal-binding</keyword>
<feature type="binding site" evidence="12">
    <location>
        <position position="101"/>
    </location>
    <ligand>
        <name>GTP</name>
        <dbReference type="ChEBI" id="CHEBI:37565"/>
    </ligand>
</feature>
<keyword evidence="8 12" id="KW-0342">GTP-binding</keyword>
<feature type="binding site" evidence="12">
    <location>
        <position position="125"/>
    </location>
    <ligand>
        <name>S-adenosyl-L-methionine</name>
        <dbReference type="ChEBI" id="CHEBI:59789"/>
    </ligand>
</feature>
<dbReference type="GO" id="GO:0061798">
    <property type="term" value="F:GTP 3',8'-cyclase activity"/>
    <property type="evidence" value="ECO:0007669"/>
    <property type="project" value="UniProtKB-UniRule"/>
</dbReference>
<dbReference type="InterPro" id="IPR010505">
    <property type="entry name" value="MoaA_twitch"/>
</dbReference>
<name>A0A1H4X9D2_9BRAD</name>
<dbReference type="SFLD" id="SFLDG01067">
    <property type="entry name" value="SPASM/twitch_domain_containing"/>
    <property type="match status" value="1"/>
</dbReference>
<dbReference type="CDD" id="cd21117">
    <property type="entry name" value="Twitch_MoaA"/>
    <property type="match status" value="1"/>
</dbReference>
<feature type="binding site" evidence="12">
    <location>
        <position position="162"/>
    </location>
    <ligand>
        <name>GTP</name>
        <dbReference type="ChEBI" id="CHEBI:37565"/>
    </ligand>
</feature>
<dbReference type="EC" id="4.1.99.22" evidence="1 12"/>
<dbReference type="InterPro" id="IPR040064">
    <property type="entry name" value="MoaA-like"/>
</dbReference>
<dbReference type="PROSITE" id="PS01305">
    <property type="entry name" value="MOAA_NIFB_PQQE"/>
    <property type="match status" value="1"/>
</dbReference>
<dbReference type="GO" id="GO:0046872">
    <property type="term" value="F:metal ion binding"/>
    <property type="evidence" value="ECO:0007669"/>
    <property type="project" value="UniProtKB-KW"/>
</dbReference>
<evidence type="ECO:0000256" key="9">
    <source>
        <dbReference type="ARBA" id="ARBA00023150"/>
    </source>
</evidence>
<dbReference type="Pfam" id="PF06463">
    <property type="entry name" value="Mob_synth_C"/>
    <property type="match status" value="1"/>
</dbReference>
<dbReference type="GO" id="GO:1904047">
    <property type="term" value="F:S-adenosyl-L-methionine binding"/>
    <property type="evidence" value="ECO:0007669"/>
    <property type="project" value="UniProtKB-UniRule"/>
</dbReference>
<feature type="binding site" evidence="12">
    <location>
        <position position="257"/>
    </location>
    <ligand>
        <name>[4Fe-4S] cluster</name>
        <dbReference type="ChEBI" id="CHEBI:49883"/>
        <label>2</label>
        <note>4Fe-4S-substrate</note>
    </ligand>
</feature>
<gene>
    <name evidence="12" type="primary">moaA</name>
    <name evidence="14" type="ORF">SAMN05444164_3410</name>
</gene>
<evidence type="ECO:0000256" key="2">
    <source>
        <dbReference type="ARBA" id="ARBA00022485"/>
    </source>
</evidence>
<reference evidence="14 15" key="1">
    <citation type="submission" date="2016-10" db="EMBL/GenBank/DDBJ databases">
        <authorList>
            <person name="de Groot N.N."/>
        </authorList>
    </citation>
    <scope>NUCLEOTIDE SEQUENCE [LARGE SCALE GENOMIC DNA]</scope>
    <source>
        <strain evidence="14 15">MT12</strain>
    </source>
</reference>
<evidence type="ECO:0000256" key="10">
    <source>
        <dbReference type="ARBA" id="ARBA00023239"/>
    </source>
</evidence>
<keyword evidence="2 12" id="KW-0004">4Fe-4S</keyword>
<dbReference type="InterPro" id="IPR058240">
    <property type="entry name" value="rSAM_sf"/>
</dbReference>
<comment type="similarity">
    <text evidence="12">Belongs to the radical SAM superfamily. MoaA family.</text>
</comment>
<dbReference type="CDD" id="cd01335">
    <property type="entry name" value="Radical_SAM"/>
    <property type="match status" value="1"/>
</dbReference>
<dbReference type="HAMAP" id="MF_01225_B">
    <property type="entry name" value="MoaA_B"/>
    <property type="match status" value="1"/>
</dbReference>
<evidence type="ECO:0000256" key="4">
    <source>
        <dbReference type="ARBA" id="ARBA00022723"/>
    </source>
</evidence>
<dbReference type="GO" id="GO:0005525">
    <property type="term" value="F:GTP binding"/>
    <property type="evidence" value="ECO:0007669"/>
    <property type="project" value="UniProtKB-UniRule"/>
</dbReference>
<dbReference type="SFLD" id="SFLDG01383">
    <property type="entry name" value="cyclic_pyranopterin_phosphate"/>
    <property type="match status" value="1"/>
</dbReference>
<organism evidence="14 15">
    <name type="scientific">Bradyrhizobium erythrophlei</name>
    <dbReference type="NCBI Taxonomy" id="1437360"/>
    <lineage>
        <taxon>Bacteria</taxon>
        <taxon>Pseudomonadati</taxon>
        <taxon>Pseudomonadota</taxon>
        <taxon>Alphaproteobacteria</taxon>
        <taxon>Hyphomicrobiales</taxon>
        <taxon>Nitrobacteraceae</taxon>
        <taxon>Bradyrhizobium</taxon>
    </lineage>
</organism>
<evidence type="ECO:0000256" key="1">
    <source>
        <dbReference type="ARBA" id="ARBA00012167"/>
    </source>
</evidence>
<comment type="function">
    <text evidence="12">Catalyzes the cyclization of GTP to (8S)-3',8-cyclo-7,8-dihydroguanosine 5'-triphosphate.</text>
</comment>
<feature type="binding site" evidence="12">
    <location>
        <position position="27"/>
    </location>
    <ligand>
        <name>[4Fe-4S] cluster</name>
        <dbReference type="ChEBI" id="CHEBI:49883"/>
        <label>1</label>
        <note>4Fe-4S-S-AdoMet</note>
    </ligand>
</feature>
<evidence type="ECO:0000259" key="13">
    <source>
        <dbReference type="PROSITE" id="PS51918"/>
    </source>
</evidence>
<evidence type="ECO:0000256" key="12">
    <source>
        <dbReference type="HAMAP-Rule" id="MF_01225"/>
    </source>
</evidence>
<dbReference type="Proteomes" id="UP000198992">
    <property type="component" value="Unassembled WGS sequence"/>
</dbReference>
<dbReference type="Pfam" id="PF04055">
    <property type="entry name" value="Radical_SAM"/>
    <property type="match status" value="1"/>
</dbReference>
<dbReference type="SMART" id="SM00729">
    <property type="entry name" value="Elp3"/>
    <property type="match status" value="1"/>
</dbReference>
<dbReference type="PANTHER" id="PTHR22960:SF0">
    <property type="entry name" value="MOLYBDENUM COFACTOR BIOSYNTHESIS PROTEIN 1"/>
    <property type="match status" value="1"/>
</dbReference>
<keyword evidence="3 12" id="KW-0949">S-adenosyl-L-methionine</keyword>
<evidence type="ECO:0000256" key="11">
    <source>
        <dbReference type="ARBA" id="ARBA00048697"/>
    </source>
</evidence>
<dbReference type="InterPro" id="IPR006638">
    <property type="entry name" value="Elp3/MiaA/NifB-like_rSAM"/>
</dbReference>
<sequence>MRSQAPLLVDTFGRRIEYLRLSVTDRCDLRCTYCIPSGFRGFQEPASWLRFDEIERLISIMAPRGLKRIRLTGGEPLVRRDLPNLAARLAAIPGIDDLSLSTNATRLQALATPLREAGVQRINVSLDSLRAERVAAICGRDVLAKILAGLKAAKQAGFTPIKINMVAMRDVNDDEIDEMVDFCIEQGFVLRLIEAMPMGTTGRNTQYLDLQPVRRRLQQERGLVAADVPGGGPARYMKTPDARLSIGFITPLSEHFCATCNRVRLAADGTMYLCLGQREQLAFGPLLRRGASDDEIVDALRSAMSLKPERHEFNEKPGKISRIMAATGG</sequence>
<comment type="cofactor">
    <cofactor evidence="12">
        <name>[4Fe-4S] cluster</name>
        <dbReference type="ChEBI" id="CHEBI:49883"/>
    </cofactor>
    <text evidence="12">Binds 2 [4Fe-4S] clusters. Binds 1 [4Fe-4S] cluster coordinated with 3 cysteines and an exchangeable S-adenosyl-L-methionine and 1 [4Fe-4S] cluster coordinated with 3 cysteines and the GTP-derived substrate.</text>
</comment>
<evidence type="ECO:0000313" key="15">
    <source>
        <dbReference type="Proteomes" id="UP000198992"/>
    </source>
</evidence>
<feature type="binding site" evidence="12">
    <location>
        <position position="260"/>
    </location>
    <ligand>
        <name>[4Fe-4S] cluster</name>
        <dbReference type="ChEBI" id="CHEBI:49883"/>
        <label>2</label>
        <note>4Fe-4S-substrate</note>
    </ligand>
</feature>
<feature type="binding site" evidence="12">
    <location>
        <position position="74"/>
    </location>
    <ligand>
        <name>S-adenosyl-L-methionine</name>
        <dbReference type="ChEBI" id="CHEBI:59789"/>
    </ligand>
</feature>
<evidence type="ECO:0000256" key="7">
    <source>
        <dbReference type="ARBA" id="ARBA00023014"/>
    </source>
</evidence>
<dbReference type="GO" id="GO:0006777">
    <property type="term" value="P:Mo-molybdopterin cofactor biosynthetic process"/>
    <property type="evidence" value="ECO:0007669"/>
    <property type="project" value="UniProtKB-UniRule"/>
</dbReference>
<accession>A0A1H4X9D2</accession>
<dbReference type="InterPro" id="IPR013483">
    <property type="entry name" value="MoaA"/>
</dbReference>
<evidence type="ECO:0000256" key="6">
    <source>
        <dbReference type="ARBA" id="ARBA00023004"/>
    </source>
</evidence>
<feature type="binding site" evidence="12">
    <location>
        <begin position="262"/>
        <end position="264"/>
    </location>
    <ligand>
        <name>GTP</name>
        <dbReference type="ChEBI" id="CHEBI:37565"/>
    </ligand>
</feature>
<dbReference type="GO" id="GO:0061799">
    <property type="term" value="F:cyclic pyranopterin monophosphate synthase activity"/>
    <property type="evidence" value="ECO:0007669"/>
    <property type="project" value="TreeGrafter"/>
</dbReference>
<dbReference type="EMBL" id="FNTH01000001">
    <property type="protein sequence ID" value="SED01431.1"/>
    <property type="molecule type" value="Genomic_DNA"/>
</dbReference>
<evidence type="ECO:0000256" key="5">
    <source>
        <dbReference type="ARBA" id="ARBA00022741"/>
    </source>
</evidence>
<feature type="domain" description="Radical SAM core" evidence="13">
    <location>
        <begin position="11"/>
        <end position="233"/>
    </location>
</feature>